<feature type="compositionally biased region" description="Polar residues" evidence="1">
    <location>
        <begin position="502"/>
        <end position="515"/>
    </location>
</feature>
<dbReference type="InterPro" id="IPR012337">
    <property type="entry name" value="RNaseH-like_sf"/>
</dbReference>
<dbReference type="Pfam" id="PF05699">
    <property type="entry name" value="Dimer_Tnp_hAT"/>
    <property type="match status" value="1"/>
</dbReference>
<accession>A0A814VZP5</accession>
<dbReference type="PANTHER" id="PTHR46169">
    <property type="entry name" value="DNA REPLICATION-RELATED ELEMENT FACTOR, ISOFORM A"/>
    <property type="match status" value="1"/>
</dbReference>
<evidence type="ECO:0000256" key="1">
    <source>
        <dbReference type="SAM" id="MobiDB-lite"/>
    </source>
</evidence>
<dbReference type="InterPro" id="IPR052717">
    <property type="entry name" value="Vacuolar_transposase_reg"/>
</dbReference>
<feature type="region of interest" description="Disordered" evidence="1">
    <location>
        <begin position="502"/>
        <end position="524"/>
    </location>
</feature>
<dbReference type="Proteomes" id="UP000663854">
    <property type="component" value="Unassembled WGS sequence"/>
</dbReference>
<dbReference type="EMBL" id="CAJNOL010002082">
    <property type="protein sequence ID" value="CAF1459238.1"/>
    <property type="molecule type" value="Genomic_DNA"/>
</dbReference>
<dbReference type="PANTHER" id="PTHR46169:SF15">
    <property type="entry name" value="INNER CENTROMERE PROTEIN A-LIKE ISOFORM X1-RELATED"/>
    <property type="match status" value="1"/>
</dbReference>
<reference evidence="3" key="1">
    <citation type="submission" date="2021-02" db="EMBL/GenBank/DDBJ databases">
        <authorList>
            <person name="Nowell W R."/>
        </authorList>
    </citation>
    <scope>NUCLEOTIDE SEQUENCE</scope>
</reference>
<dbReference type="Proteomes" id="UP000663870">
    <property type="component" value="Unassembled WGS sequence"/>
</dbReference>
<dbReference type="GO" id="GO:0046983">
    <property type="term" value="F:protein dimerization activity"/>
    <property type="evidence" value="ECO:0007669"/>
    <property type="project" value="InterPro"/>
</dbReference>
<evidence type="ECO:0000313" key="3">
    <source>
        <dbReference type="EMBL" id="CAF1192087.1"/>
    </source>
</evidence>
<evidence type="ECO:0000259" key="2">
    <source>
        <dbReference type="Pfam" id="PF05699"/>
    </source>
</evidence>
<dbReference type="InterPro" id="IPR008906">
    <property type="entry name" value="HATC_C_dom"/>
</dbReference>
<comment type="caution">
    <text evidence="3">The sequence shown here is derived from an EMBL/GenBank/DDBJ whole genome shotgun (WGS) entry which is preliminary data.</text>
</comment>
<organism evidence="3 5">
    <name type="scientific">Rotaria sordida</name>
    <dbReference type="NCBI Taxonomy" id="392033"/>
    <lineage>
        <taxon>Eukaryota</taxon>
        <taxon>Metazoa</taxon>
        <taxon>Spiralia</taxon>
        <taxon>Gnathifera</taxon>
        <taxon>Rotifera</taxon>
        <taxon>Eurotatoria</taxon>
        <taxon>Bdelloidea</taxon>
        <taxon>Philodinida</taxon>
        <taxon>Philodinidae</taxon>
        <taxon>Rotaria</taxon>
    </lineage>
</organism>
<dbReference type="GO" id="GO:0006357">
    <property type="term" value="P:regulation of transcription by RNA polymerase II"/>
    <property type="evidence" value="ECO:0007669"/>
    <property type="project" value="TreeGrafter"/>
</dbReference>
<dbReference type="SUPFAM" id="SSF53098">
    <property type="entry name" value="Ribonuclease H-like"/>
    <property type="match status" value="1"/>
</dbReference>
<gene>
    <name evidence="4" type="ORF">JXQ802_LOCUS38070</name>
    <name evidence="3" type="ORF">PYM288_LOCUS24402</name>
</gene>
<evidence type="ECO:0000313" key="6">
    <source>
        <dbReference type="Proteomes" id="UP000663870"/>
    </source>
</evidence>
<feature type="domain" description="HAT C-terminal dimerisation" evidence="2">
    <location>
        <begin position="548"/>
        <end position="630"/>
    </location>
</feature>
<dbReference type="AlphaFoldDB" id="A0A814VZP5"/>
<dbReference type="SUPFAM" id="SSF140996">
    <property type="entry name" value="Hermes dimerisation domain"/>
    <property type="match status" value="1"/>
</dbReference>
<evidence type="ECO:0000313" key="4">
    <source>
        <dbReference type="EMBL" id="CAF1459238.1"/>
    </source>
</evidence>
<protein>
    <recommendedName>
        <fullName evidence="2">HAT C-terminal dimerisation domain-containing protein</fullName>
    </recommendedName>
</protein>
<dbReference type="EMBL" id="CAJNOH010001224">
    <property type="protein sequence ID" value="CAF1192087.1"/>
    <property type="molecule type" value="Genomic_DNA"/>
</dbReference>
<keyword evidence="6" id="KW-1185">Reference proteome</keyword>
<dbReference type="GO" id="GO:0005634">
    <property type="term" value="C:nucleus"/>
    <property type="evidence" value="ECO:0007669"/>
    <property type="project" value="TreeGrafter"/>
</dbReference>
<evidence type="ECO:0000313" key="5">
    <source>
        <dbReference type="Proteomes" id="UP000663854"/>
    </source>
</evidence>
<name>A0A814VZP5_9BILA</name>
<sequence length="641" mass="73856">MINPDNLSSGQIQRKLRAKEFILMNNPKATHELWMNDISLVGVIDNDGKEQVFDGWTVCKHCLTAYRTHSKKGATENRKNYCLTSLHAHVKECRVRSNKTSSSTSTATSAIQKQSAPVQTLMPRFAYNKNQLHEHLQKQLKDAELKFVTVGSHSFNALENDGVLELAQTAINIGATMGMVDIRDIFYGRKTIRNETITKFNHFSNTIRQVLDEPIKNHCVAATCDTWTDDCIKRCYIDFTVFWTNDNFKLSHCLLRCKHFSEDSKTGINIWQEIKSIFESFNLSFGDTPIVTDQGSNMIAAFNITQEARLPCMAHRCNTTLETAWNREDAKNPTFAMFNATVRDIRKYINQTTGIQDKLPETLKGGCGTRPWRSYFDIHDSLNNSFEELNIILREREEQYRLFNIDPVLLNEIVKLMRPFSMIFDKLEIADQPTLQNVVPSYYRMLNDVQVNTNDHKIINELKSEIRSCLDEKYLPSILQIHWIVRKGLHILASDIVHHSNNHPSSQDSFHNSPPSKRMKDDPFADFRNKRTTQNTSICDQSALKKELDRQIQIYDSMEIDNNYDNNPFIFWRNHKDDLSFLAQIAKSVLVIPALSAESERHFSIAGQIVTELRSSLDPNYVETLVVLKEAYINKMWPTVV</sequence>
<dbReference type="Gene3D" id="1.10.10.1070">
    <property type="entry name" value="Zinc finger, BED domain-containing"/>
    <property type="match status" value="1"/>
</dbReference>
<proteinExistence type="predicted"/>